<evidence type="ECO:0000256" key="8">
    <source>
        <dbReference type="ARBA" id="ARBA00023136"/>
    </source>
</evidence>
<dbReference type="GO" id="GO:0008360">
    <property type="term" value="P:regulation of cell shape"/>
    <property type="evidence" value="ECO:0007669"/>
    <property type="project" value="UniProtKB-KW"/>
</dbReference>
<evidence type="ECO:0000256" key="6">
    <source>
        <dbReference type="ARBA" id="ARBA00022984"/>
    </source>
</evidence>
<evidence type="ECO:0000256" key="7">
    <source>
        <dbReference type="ARBA" id="ARBA00022989"/>
    </source>
</evidence>
<dbReference type="RefSeq" id="WP_084097725.1">
    <property type="nucleotide sequence ID" value="NZ_FWXK01000001.1"/>
</dbReference>
<gene>
    <name evidence="14" type="ORF">SAMN04487984_0112</name>
</gene>
<evidence type="ECO:0000313" key="15">
    <source>
        <dbReference type="Proteomes" id="UP000243884"/>
    </source>
</evidence>
<dbReference type="Pfam" id="PF03717">
    <property type="entry name" value="PBP_dimer"/>
    <property type="match status" value="1"/>
</dbReference>
<evidence type="ECO:0000256" key="3">
    <source>
        <dbReference type="ARBA" id="ARBA00022475"/>
    </source>
</evidence>
<reference evidence="15" key="1">
    <citation type="submission" date="2017-04" db="EMBL/GenBank/DDBJ databases">
        <authorList>
            <person name="Varghese N."/>
            <person name="Submissions S."/>
        </authorList>
    </citation>
    <scope>NUCLEOTIDE SEQUENCE [LARGE SCALE GENOMIC DNA]</scope>
    <source>
        <strain evidence="15">DSM 21500</strain>
    </source>
</reference>
<proteinExistence type="inferred from homology"/>
<evidence type="ECO:0000256" key="1">
    <source>
        <dbReference type="ARBA" id="ARBA00004162"/>
    </source>
</evidence>
<comment type="subcellular location">
    <subcellularLocation>
        <location evidence="1">Cell membrane</location>
        <topology evidence="1">Single-pass membrane protein</topology>
    </subcellularLocation>
</comment>
<dbReference type="InterPro" id="IPR036138">
    <property type="entry name" value="PBP_dimer_sf"/>
</dbReference>
<keyword evidence="14" id="KW-0131">Cell cycle</keyword>
<evidence type="ECO:0000256" key="2">
    <source>
        <dbReference type="ARBA" id="ARBA00007171"/>
    </source>
</evidence>
<feature type="domain" description="Penicillin-binding protein dimerisation" evidence="13">
    <location>
        <begin position="65"/>
        <end position="298"/>
    </location>
</feature>
<dbReference type="STRING" id="371602.SAMN04487984_0112"/>
<dbReference type="GO" id="GO:0051301">
    <property type="term" value="P:cell division"/>
    <property type="evidence" value="ECO:0007669"/>
    <property type="project" value="UniProtKB-KW"/>
</dbReference>
<keyword evidence="4 11" id="KW-0812">Transmembrane</keyword>
<dbReference type="Gene3D" id="1.10.10.1230">
    <property type="entry name" value="Penicillin-binding protein, N-terminal non-catalytic domain, head sub-domain"/>
    <property type="match status" value="1"/>
</dbReference>
<comment type="similarity">
    <text evidence="2">Belongs to the transpeptidase family.</text>
</comment>
<keyword evidence="14" id="KW-0132">Cell division</keyword>
<evidence type="ECO:0000259" key="13">
    <source>
        <dbReference type="Pfam" id="PF03717"/>
    </source>
</evidence>
<evidence type="ECO:0000256" key="5">
    <source>
        <dbReference type="ARBA" id="ARBA00022960"/>
    </source>
</evidence>
<keyword evidence="7 11" id="KW-1133">Transmembrane helix</keyword>
<dbReference type="Proteomes" id="UP000243884">
    <property type="component" value="Unassembled WGS sequence"/>
</dbReference>
<dbReference type="Pfam" id="PF00905">
    <property type="entry name" value="Transpeptidase"/>
    <property type="match status" value="1"/>
</dbReference>
<keyword evidence="5" id="KW-0133">Cell shape</keyword>
<dbReference type="InterPro" id="IPR001460">
    <property type="entry name" value="PCN-bd_Tpept"/>
</dbReference>
<dbReference type="InterPro" id="IPR012338">
    <property type="entry name" value="Beta-lactam/transpept-like"/>
</dbReference>
<dbReference type="GO" id="GO:0009252">
    <property type="term" value="P:peptidoglycan biosynthetic process"/>
    <property type="evidence" value="ECO:0007669"/>
    <property type="project" value="UniProtKB-KW"/>
</dbReference>
<dbReference type="EMBL" id="FWXK01000001">
    <property type="protein sequence ID" value="SMC30255.1"/>
    <property type="molecule type" value="Genomic_DNA"/>
</dbReference>
<evidence type="ECO:0000313" key="14">
    <source>
        <dbReference type="EMBL" id="SMC30255.1"/>
    </source>
</evidence>
<dbReference type="PANTHER" id="PTHR30627">
    <property type="entry name" value="PEPTIDOGLYCAN D,D-TRANSPEPTIDASE"/>
    <property type="match status" value="1"/>
</dbReference>
<sequence length="701" mass="77672">MGEFKQKNRRAPHWGKFLNRLNILLVIVFALFAVLIMRLGYVQLVRGDAFTHLVQMTDTNIAKVGVPRGYITDRNGKLLVDNEGLQAISYTRGQDVSATDMAKTADKLATFIEMDTENLTDRDKKDYFAAKHMDELNDRLSKDEKKLSEDEVYDAQIKHISDDELDFSDEEKEAAAIFKKMNSAYAFTPTLIKNQEVTSEEVAKISEHNGDLLGVTASMDWKRTYPKNDLLRSVLGNVTTTEEGLPQEDADKYLAKGYARNDRVGDSYLELQYEDILRGSKAIYETEVNQNGEVVRQEQTYPGEIGDTLVLTIDSEIQEKLEKYAEDYLNSRTVSTNNQMYMVVTDPNTGDVIALVGKRRDEDGNIIDDALGTINSSFIMGSAIKGATVAAGYQYGIITPENNTLVDEPLNFAGTPTKASWWYTVNKDSSPKTLSDEMALTRSSNVYMIKLAMAIGGLNNYYSGMDLSGLSDETSPKLRAVYNQYGLGVKTGIDLENESPGINGGIPDNPGNALDLAFGQFDTFTPISLNQYVATIANGGKRIAPHVLKEVREGEDSKDHGRVVYSKEPKVLNKVKNTPEQIQRIQEGFYQQINNSEGLGYDSFEGFPIKIAGKSGTAETNEGENHSWVGYAPYDNPKYAVSIVTPGINQDAQSSNVQDIGRDVFEIVLGLNNQSNDQDNDDNNDSATTDTDQTTDDSVAE</sequence>
<dbReference type="GO" id="GO:0071555">
    <property type="term" value="P:cell wall organization"/>
    <property type="evidence" value="ECO:0007669"/>
    <property type="project" value="UniProtKB-KW"/>
</dbReference>
<dbReference type="PANTHER" id="PTHR30627:SF2">
    <property type="entry name" value="PEPTIDOGLYCAN D,D-TRANSPEPTIDASE MRDA"/>
    <property type="match status" value="1"/>
</dbReference>
<dbReference type="OrthoDB" id="9770103at2"/>
<evidence type="ECO:0000256" key="11">
    <source>
        <dbReference type="SAM" id="Phobius"/>
    </source>
</evidence>
<dbReference type="Gene3D" id="3.90.1310.10">
    <property type="entry name" value="Penicillin-binding protein 2a (Domain 2)"/>
    <property type="match status" value="1"/>
</dbReference>
<keyword evidence="8 11" id="KW-0472">Membrane</keyword>
<organism evidence="14 15">
    <name type="scientific">Aerococcus suis</name>
    <dbReference type="NCBI Taxonomy" id="371602"/>
    <lineage>
        <taxon>Bacteria</taxon>
        <taxon>Bacillati</taxon>
        <taxon>Bacillota</taxon>
        <taxon>Bacilli</taxon>
        <taxon>Lactobacillales</taxon>
        <taxon>Aerococcaceae</taxon>
        <taxon>Aerococcus</taxon>
    </lineage>
</organism>
<dbReference type="AlphaFoldDB" id="A0A1W1Y2A3"/>
<dbReference type="InterPro" id="IPR005311">
    <property type="entry name" value="PBP_dimer"/>
</dbReference>
<dbReference type="InterPro" id="IPR050515">
    <property type="entry name" value="Beta-lactam/transpept"/>
</dbReference>
<name>A0A1W1Y2A3_9LACT</name>
<evidence type="ECO:0000259" key="12">
    <source>
        <dbReference type="Pfam" id="PF00905"/>
    </source>
</evidence>
<keyword evidence="6" id="KW-0573">Peptidoglycan synthesis</keyword>
<feature type="region of interest" description="Disordered" evidence="10">
    <location>
        <begin position="671"/>
        <end position="701"/>
    </location>
</feature>
<feature type="domain" description="Penicillin-binding protein transpeptidase" evidence="12">
    <location>
        <begin position="340"/>
        <end position="665"/>
    </location>
</feature>
<dbReference type="SUPFAM" id="SSF56601">
    <property type="entry name" value="beta-lactamase/transpeptidase-like"/>
    <property type="match status" value="1"/>
</dbReference>
<dbReference type="Gene3D" id="3.40.710.10">
    <property type="entry name" value="DD-peptidase/beta-lactamase superfamily"/>
    <property type="match status" value="1"/>
</dbReference>
<keyword evidence="9" id="KW-0961">Cell wall biogenesis/degradation</keyword>
<dbReference type="SUPFAM" id="SSF56519">
    <property type="entry name" value="Penicillin binding protein dimerisation domain"/>
    <property type="match status" value="1"/>
</dbReference>
<protein>
    <submittedName>
        <fullName evidence="14">Cell division protein FtsI/penicillin-binding protein 2</fullName>
    </submittedName>
</protein>
<keyword evidence="15" id="KW-1185">Reference proteome</keyword>
<feature type="transmembrane region" description="Helical" evidence="11">
    <location>
        <begin position="21"/>
        <end position="41"/>
    </location>
</feature>
<dbReference type="GO" id="GO:0008658">
    <property type="term" value="F:penicillin binding"/>
    <property type="evidence" value="ECO:0007669"/>
    <property type="project" value="InterPro"/>
</dbReference>
<evidence type="ECO:0000256" key="4">
    <source>
        <dbReference type="ARBA" id="ARBA00022692"/>
    </source>
</evidence>
<evidence type="ECO:0000256" key="10">
    <source>
        <dbReference type="SAM" id="MobiDB-lite"/>
    </source>
</evidence>
<dbReference type="GO" id="GO:0071972">
    <property type="term" value="F:peptidoglycan L,D-transpeptidase activity"/>
    <property type="evidence" value="ECO:0007669"/>
    <property type="project" value="TreeGrafter"/>
</dbReference>
<dbReference type="GO" id="GO:0005886">
    <property type="term" value="C:plasma membrane"/>
    <property type="evidence" value="ECO:0007669"/>
    <property type="project" value="UniProtKB-SubCell"/>
</dbReference>
<evidence type="ECO:0000256" key="9">
    <source>
        <dbReference type="ARBA" id="ARBA00023316"/>
    </source>
</evidence>
<accession>A0A1W1Y2A3</accession>
<keyword evidence="3" id="KW-1003">Cell membrane</keyword>